<evidence type="ECO:0000313" key="3">
    <source>
        <dbReference type="Proteomes" id="UP001314263"/>
    </source>
</evidence>
<accession>A0AAV1IIU5</accession>
<proteinExistence type="predicted"/>
<feature type="region of interest" description="Disordered" evidence="1">
    <location>
        <begin position="1244"/>
        <end position="1273"/>
    </location>
</feature>
<evidence type="ECO:0000256" key="1">
    <source>
        <dbReference type="SAM" id="MobiDB-lite"/>
    </source>
</evidence>
<feature type="region of interest" description="Disordered" evidence="1">
    <location>
        <begin position="544"/>
        <end position="634"/>
    </location>
</feature>
<protein>
    <submittedName>
        <fullName evidence="2">Uncharacterized protein</fullName>
    </submittedName>
</protein>
<gene>
    <name evidence="2" type="ORF">CVIRNUC_010461</name>
</gene>
<comment type="caution">
    <text evidence="2">The sequence shown here is derived from an EMBL/GenBank/DDBJ whole genome shotgun (WGS) entry which is preliminary data.</text>
</comment>
<evidence type="ECO:0000313" key="2">
    <source>
        <dbReference type="EMBL" id="CAK0787244.1"/>
    </source>
</evidence>
<dbReference type="Proteomes" id="UP001314263">
    <property type="component" value="Unassembled WGS sequence"/>
</dbReference>
<feature type="compositionally biased region" description="Low complexity" evidence="1">
    <location>
        <begin position="239"/>
        <end position="253"/>
    </location>
</feature>
<feature type="region of interest" description="Disordered" evidence="1">
    <location>
        <begin position="672"/>
        <end position="699"/>
    </location>
</feature>
<feature type="compositionally biased region" description="Polar residues" evidence="1">
    <location>
        <begin position="686"/>
        <end position="696"/>
    </location>
</feature>
<feature type="region of interest" description="Disordered" evidence="1">
    <location>
        <begin position="370"/>
        <end position="394"/>
    </location>
</feature>
<dbReference type="EMBL" id="CAUYUE010000016">
    <property type="protein sequence ID" value="CAK0787244.1"/>
    <property type="molecule type" value="Genomic_DNA"/>
</dbReference>
<keyword evidence="3" id="KW-1185">Reference proteome</keyword>
<reference evidence="2 3" key="1">
    <citation type="submission" date="2023-10" db="EMBL/GenBank/DDBJ databases">
        <authorList>
            <person name="Maclean D."/>
            <person name="Macfadyen A."/>
        </authorList>
    </citation>
    <scope>NUCLEOTIDE SEQUENCE [LARGE SCALE GENOMIC DNA]</scope>
</reference>
<sequence>MTAQPGELLARLEACLDSLERQPAFKGDSQADGGDIQGCVLVLLQQTADRACTSEFIRQDATKLLYTRLERCDAVAHKLLHGHLGAFLLQPRVLQLLLSSLPVATSRQTLVYRSLCQLLKRGSSELQQKERLIPAESMEAVRGRAMWELGKLVRPSSGAESVGLASHLPWLLHLLLLTGVGSASMAAEASSARAAEASHEASENLSATTVQQSASPEAAGGTGARPPQGLSGRSLSGKLDSNSTSLASSQLSSRIQAQHEPPGGGHSPGCAGSLAVSAAAVIQHLRSGPGLCSWLGLVKKDHPCAAPCMGADANLAAEVAEVCIEALMRSHQATGDIVEAVGRTAGTPVSAKSLSMDLIAMHMTLNSIAREASQQSRGASHGREQPVSQSAAAPDQALEHLQRRTLLQIAAHVESLMPGLFASDRRTPRSSAEKARGVAVDVAAHLLKLLEAACGQGQASGQENSCAPPAGVLATVLRRAVGFYKLSLDGPAPNLEYSSAALHPACEHVRQALQQSRLADFELGGPDSPAAAAPIQAGCLLQTGPIGHSAGEGHQEHGHTAKRRRIEAQPATPLLPGMHVRPASADGMCPGTSSGQPALTNGDAELAQENLPQNCSSSDGSTDGSGSDDNEESPLLQRGQFTEAQAERWWEHYIAVKLDLVQSVLQDDVGSEGNMGIAGPPPWARTGSSPARNQPDSDAAPLLSHRHALQQSMLRDAGFREPMWQHLHLASLSLIRQAVRSIRRQHSSSGSPGFAKQPSYQPDADGCIDLTSDSHESSDSAAEGPAQVLSSQLPEEEVLKGIKNACLLIDPSCGSGTYSAAIAGAKLAPWAATPVLLAVRMGRFLSGPGCPPIPGLVPAYLALLEELGQDAEGETEFMSRQRADRGRSTCPKHLLSKLLLAFLDAGDMCFGQLPGDASSARRLIRLVLAGMPGAEPACMASAGAVGLCQAMLGLSRMEPVWSSSLAGVLHNICFDAAESADVTTCVALLQELLLHLREGQLKGDVLCLKGTEQYTVAADAVVAACRGVMCWEGLEVVGLGECLEALLELGLAVHARCAASTAALLDMLETGEGVGEKAKDHCAAAAFGPWLAESLKCFHEWMDTKMDQQLHAKVKVLENALVAELSPAECGGLVASRTGRLLQRLEGHALADADPTSACPFQAQIREWYLQAFAQIQAGTTGAIALADEADGEDATPDKGADVSLDQQCMHQKAKKERIKRSSNPFVLAAMAELAAHGGASAKRASLSGSAKGPPGDHSSEGADVSSDDDDSGDDLDDFIVCKPGRNYHALFARQFKYSCTEPKSLLRKCL</sequence>
<feature type="region of interest" description="Disordered" evidence="1">
    <location>
        <begin position="194"/>
        <end position="270"/>
    </location>
</feature>
<feature type="region of interest" description="Disordered" evidence="1">
    <location>
        <begin position="745"/>
        <end position="788"/>
    </location>
</feature>
<name>A0AAV1IIU5_9CHLO</name>
<organism evidence="2 3">
    <name type="scientific">Coccomyxa viridis</name>
    <dbReference type="NCBI Taxonomy" id="1274662"/>
    <lineage>
        <taxon>Eukaryota</taxon>
        <taxon>Viridiplantae</taxon>
        <taxon>Chlorophyta</taxon>
        <taxon>core chlorophytes</taxon>
        <taxon>Trebouxiophyceae</taxon>
        <taxon>Trebouxiophyceae incertae sedis</taxon>
        <taxon>Coccomyxaceae</taxon>
        <taxon>Coccomyxa</taxon>
    </lineage>
</organism>
<feature type="compositionally biased region" description="Low complexity" evidence="1">
    <location>
        <begin position="616"/>
        <end position="625"/>
    </location>
</feature>